<dbReference type="OrthoDB" id="269173at2759"/>
<proteinExistence type="predicted"/>
<name>A0A1E3HZS4_9TREE</name>
<keyword evidence="4 5" id="KW-0472">Membrane</keyword>
<sequence>MSPALVFRSGALITALGITAGAFGSHGLQNAQPPLTPRQISSFGVASNYLIYNGLALLAISFHPGFLAGAGTRRYKVAAGMIAGGAVVFSGSIFALVLGRKWEGVKVLGPVTPLGGLAMIAGYIALAFLALYPPELDTPAEGSAPDERTALLQGEATQEHNGVAV</sequence>
<feature type="transmembrane region" description="Helical" evidence="5">
    <location>
        <begin position="111"/>
        <end position="132"/>
    </location>
</feature>
<dbReference type="GeneID" id="30153542"/>
<dbReference type="AlphaFoldDB" id="A0A1E3HZS4"/>
<dbReference type="GO" id="GO:0016020">
    <property type="term" value="C:membrane"/>
    <property type="evidence" value="ECO:0007669"/>
    <property type="project" value="UniProtKB-SubCell"/>
</dbReference>
<gene>
    <name evidence="6" type="ORF">L202_02233</name>
</gene>
<evidence type="ECO:0000256" key="2">
    <source>
        <dbReference type="ARBA" id="ARBA00022692"/>
    </source>
</evidence>
<dbReference type="RefSeq" id="XP_018996202.1">
    <property type="nucleotide sequence ID" value="XM_019135799.1"/>
</dbReference>
<keyword evidence="3 5" id="KW-1133">Transmembrane helix</keyword>
<evidence type="ECO:0000313" key="7">
    <source>
        <dbReference type="Proteomes" id="UP000094065"/>
    </source>
</evidence>
<dbReference type="PANTHER" id="PTHR43461:SF1">
    <property type="entry name" value="TRANSMEMBRANE PROTEIN 256"/>
    <property type="match status" value="1"/>
</dbReference>
<comment type="caution">
    <text evidence="6">The sequence shown here is derived from an EMBL/GenBank/DDBJ whole genome shotgun (WGS) entry which is preliminary data.</text>
</comment>
<dbReference type="Pfam" id="PF04241">
    <property type="entry name" value="DUF423"/>
    <property type="match status" value="1"/>
</dbReference>
<dbReference type="InterPro" id="IPR006696">
    <property type="entry name" value="DUF423"/>
</dbReference>
<feature type="transmembrane region" description="Helical" evidence="5">
    <location>
        <begin position="77"/>
        <end position="99"/>
    </location>
</feature>
<feature type="transmembrane region" description="Helical" evidence="5">
    <location>
        <begin position="51"/>
        <end position="70"/>
    </location>
</feature>
<keyword evidence="2 5" id="KW-0812">Transmembrane</keyword>
<accession>A0A1E3HZS4</accession>
<evidence type="ECO:0000256" key="3">
    <source>
        <dbReference type="ARBA" id="ARBA00022989"/>
    </source>
</evidence>
<dbReference type="PANTHER" id="PTHR43461">
    <property type="entry name" value="TRANSMEMBRANE PROTEIN 256"/>
    <property type="match status" value="1"/>
</dbReference>
<dbReference type="EMBL" id="AWGJ01000003">
    <property type="protein sequence ID" value="ODN81883.1"/>
    <property type="molecule type" value="Genomic_DNA"/>
</dbReference>
<protein>
    <recommendedName>
        <fullName evidence="8">DUF423-domain-containing protein</fullName>
    </recommendedName>
</protein>
<evidence type="ECO:0000256" key="1">
    <source>
        <dbReference type="ARBA" id="ARBA00004141"/>
    </source>
</evidence>
<dbReference type="Proteomes" id="UP000094065">
    <property type="component" value="Unassembled WGS sequence"/>
</dbReference>
<organism evidence="6 7">
    <name type="scientific">Cryptococcus amylolentus CBS 6039</name>
    <dbReference type="NCBI Taxonomy" id="1295533"/>
    <lineage>
        <taxon>Eukaryota</taxon>
        <taxon>Fungi</taxon>
        <taxon>Dikarya</taxon>
        <taxon>Basidiomycota</taxon>
        <taxon>Agaricomycotina</taxon>
        <taxon>Tremellomycetes</taxon>
        <taxon>Tremellales</taxon>
        <taxon>Cryptococcaceae</taxon>
        <taxon>Cryptococcus</taxon>
    </lineage>
</organism>
<evidence type="ECO:0000256" key="5">
    <source>
        <dbReference type="SAM" id="Phobius"/>
    </source>
</evidence>
<comment type="subcellular location">
    <subcellularLocation>
        <location evidence="1">Membrane</location>
        <topology evidence="1">Multi-pass membrane protein</topology>
    </subcellularLocation>
</comment>
<keyword evidence="7" id="KW-1185">Reference proteome</keyword>
<evidence type="ECO:0008006" key="8">
    <source>
        <dbReference type="Google" id="ProtNLM"/>
    </source>
</evidence>
<reference evidence="6 7" key="1">
    <citation type="submission" date="2016-06" db="EMBL/GenBank/DDBJ databases">
        <title>Evolution of pathogenesis and genome organization in the Tremellales.</title>
        <authorList>
            <person name="Cuomo C."/>
            <person name="Litvintseva A."/>
            <person name="Heitman J."/>
            <person name="Chen Y."/>
            <person name="Sun S."/>
            <person name="Springer D."/>
            <person name="Dromer F."/>
            <person name="Young S."/>
            <person name="Zeng Q."/>
            <person name="Chapman S."/>
            <person name="Gujja S."/>
            <person name="Saif S."/>
            <person name="Birren B."/>
        </authorList>
    </citation>
    <scope>NUCLEOTIDE SEQUENCE [LARGE SCALE GENOMIC DNA]</scope>
    <source>
        <strain evidence="6 7">CBS 6039</strain>
    </source>
</reference>
<evidence type="ECO:0000256" key="4">
    <source>
        <dbReference type="ARBA" id="ARBA00023136"/>
    </source>
</evidence>
<evidence type="ECO:0000313" key="6">
    <source>
        <dbReference type="EMBL" id="ODN81883.1"/>
    </source>
</evidence>